<proteinExistence type="predicted"/>
<dbReference type="SUPFAM" id="SSF53448">
    <property type="entry name" value="Nucleotide-diphospho-sugar transferases"/>
    <property type="match status" value="1"/>
</dbReference>
<organism evidence="4 5">
    <name type="scientific">Balaenoptera acutorostrata</name>
    <name type="common">Common minke whale</name>
    <name type="synonym">Balaena rostrata</name>
    <dbReference type="NCBI Taxonomy" id="9767"/>
    <lineage>
        <taxon>Eukaryota</taxon>
        <taxon>Metazoa</taxon>
        <taxon>Chordata</taxon>
        <taxon>Craniata</taxon>
        <taxon>Vertebrata</taxon>
        <taxon>Euteleostomi</taxon>
        <taxon>Mammalia</taxon>
        <taxon>Eutheria</taxon>
        <taxon>Laurasiatheria</taxon>
        <taxon>Artiodactyla</taxon>
        <taxon>Whippomorpha</taxon>
        <taxon>Cetacea</taxon>
        <taxon>Mysticeti</taxon>
        <taxon>Balaenopteridae</taxon>
        <taxon>Balaenoptera</taxon>
    </lineage>
</organism>
<accession>A0ABM3TPF6</accession>
<dbReference type="RefSeq" id="XP_057403974.1">
    <property type="nucleotide sequence ID" value="XM_057547991.1"/>
</dbReference>
<dbReference type="Proteomes" id="UP001652580">
    <property type="component" value="Chromosome 6"/>
</dbReference>
<evidence type="ECO:0000256" key="2">
    <source>
        <dbReference type="ARBA" id="ARBA00022695"/>
    </source>
</evidence>
<dbReference type="Pfam" id="PF01704">
    <property type="entry name" value="UDPGP"/>
    <property type="match status" value="1"/>
</dbReference>
<evidence type="ECO:0000256" key="3">
    <source>
        <dbReference type="SAM" id="MobiDB-lite"/>
    </source>
</evidence>
<evidence type="ECO:0000313" key="4">
    <source>
        <dbReference type="Proteomes" id="UP001652580"/>
    </source>
</evidence>
<dbReference type="InterPro" id="IPR002618">
    <property type="entry name" value="UDPGP_fam"/>
</dbReference>
<dbReference type="CDD" id="cd04193">
    <property type="entry name" value="UDPGlcNAc_PPase"/>
    <property type="match status" value="1"/>
</dbReference>
<dbReference type="InterPro" id="IPR029044">
    <property type="entry name" value="Nucleotide-diphossugar_trans"/>
</dbReference>
<dbReference type="PANTHER" id="PTHR11952:SF6">
    <property type="entry name" value="UDP-N-ACETYLHEXOSAMINE PYROPHOSPHORYLASE-LIKE PROTEIN 1"/>
    <property type="match status" value="1"/>
</dbReference>
<gene>
    <name evidence="5" type="primary">UAP1L1</name>
</gene>
<evidence type="ECO:0000313" key="5">
    <source>
        <dbReference type="RefSeq" id="XP_057403974.1"/>
    </source>
</evidence>
<dbReference type="GeneID" id="103002658"/>
<dbReference type="InterPro" id="IPR039741">
    <property type="entry name" value="UDP-sugar_pyrophosphorylase"/>
</dbReference>
<dbReference type="Gene3D" id="3.90.550.10">
    <property type="entry name" value="Spore Coat Polysaccharide Biosynthesis Protein SpsA, Chain A"/>
    <property type="match status" value="1"/>
</dbReference>
<name>A0ABM3TPF6_BALAC</name>
<keyword evidence="2" id="KW-0548">Nucleotidyltransferase</keyword>
<sequence>MASELDVRARLQRAGQEHLLRFCAELAPGPRAALLAQLEPLEPEALREHCRRAAAACARPPAPAPDLAARLRPLPPERVGSASGVAPQTRRLWEEEGFHQIALNKVAVLLLAGGQGTRLGVTYPKGMYQVGLPSQKTLYQLQAERIRRVEQLAGERYGTRCTVPWYIMTSEFTLGPTAKFFKEHDFFHLDPNNVVMFEQRMLPAVTFDGRAILERKDKVAMAPDGNGGLYCALADHQVLEDMERRGVEFVHVYCVDNILVRLADPVFIGFCVLRGADCGAKVVEKASPEEPVGVVCQVDGVPQVVEYSEISPQTARLRAPGGGLLYNAGNICNHFFTRDFLQMVTREFEPLLKPHVAVKKVPYVDEEGNPVKPLEPNGIKMEKFVFDVLPFAKNFVAFQVLRGEEFSPLKNADSAERDNPSTARRALLAQHHQWALQAGAHFLDAHGARLPEQPSPPGSGEPPAICEISPLVSYSGEADLASHPEPRDWIPGHHDLLVSRDWRCTCKAGSSSPRSSWTWTWPGHCRPDSLLDLPAPGSPRLRTQPRPGLQGGKQAALSFWLQNMDHRSKHAGSLHEGGNCPATRSPGPK</sequence>
<dbReference type="PANTHER" id="PTHR11952">
    <property type="entry name" value="UDP- GLUCOSE PYROPHOSPHORYLASE"/>
    <property type="match status" value="1"/>
</dbReference>
<protein>
    <submittedName>
        <fullName evidence="5">UDP-N-acetylhexosamine pyrophosphorylase-like protein 1 isoform X1</fullName>
    </submittedName>
</protein>
<keyword evidence="1" id="KW-0808">Transferase</keyword>
<feature type="region of interest" description="Disordered" evidence="3">
    <location>
        <begin position="568"/>
        <end position="589"/>
    </location>
</feature>
<reference evidence="5" key="1">
    <citation type="submission" date="2025-08" db="UniProtKB">
        <authorList>
            <consortium name="RefSeq"/>
        </authorList>
    </citation>
    <scope>IDENTIFICATION</scope>
</reference>
<evidence type="ECO:0000256" key="1">
    <source>
        <dbReference type="ARBA" id="ARBA00022679"/>
    </source>
</evidence>
<keyword evidence="4" id="KW-1185">Reference proteome</keyword>